<evidence type="ECO:0000313" key="3">
    <source>
        <dbReference type="EMBL" id="CAL8072758.1"/>
    </source>
</evidence>
<keyword evidence="2" id="KW-0732">Signal</keyword>
<feature type="transmembrane region" description="Helical" evidence="1">
    <location>
        <begin position="48"/>
        <end position="66"/>
    </location>
</feature>
<evidence type="ECO:0000256" key="2">
    <source>
        <dbReference type="SAM" id="SignalP"/>
    </source>
</evidence>
<proteinExistence type="predicted"/>
<dbReference type="EMBL" id="CAXLJM020000007">
    <property type="protein sequence ID" value="CAL8072758.1"/>
    <property type="molecule type" value="Genomic_DNA"/>
</dbReference>
<dbReference type="Proteomes" id="UP001642540">
    <property type="component" value="Unassembled WGS sequence"/>
</dbReference>
<keyword evidence="1" id="KW-0812">Transmembrane</keyword>
<feature type="signal peptide" evidence="2">
    <location>
        <begin position="1"/>
        <end position="24"/>
    </location>
</feature>
<organism evidence="3 4">
    <name type="scientific">Orchesella dallaii</name>
    <dbReference type="NCBI Taxonomy" id="48710"/>
    <lineage>
        <taxon>Eukaryota</taxon>
        <taxon>Metazoa</taxon>
        <taxon>Ecdysozoa</taxon>
        <taxon>Arthropoda</taxon>
        <taxon>Hexapoda</taxon>
        <taxon>Collembola</taxon>
        <taxon>Entomobryomorpha</taxon>
        <taxon>Entomobryoidea</taxon>
        <taxon>Orchesellidae</taxon>
        <taxon>Orchesellinae</taxon>
        <taxon>Orchesella</taxon>
    </lineage>
</organism>
<sequence>MWNWILGVRLCFVLDFPMVPKILAAEIQEAQPSLQTKMTSTRKLVLCLLVYNALHLVIQVCFENLLNGYTKKPMMPFGVKSKSRPI</sequence>
<keyword evidence="1" id="KW-0472">Membrane</keyword>
<comment type="caution">
    <text evidence="3">The sequence shown here is derived from an EMBL/GenBank/DDBJ whole genome shotgun (WGS) entry which is preliminary data.</text>
</comment>
<keyword evidence="1" id="KW-1133">Transmembrane helix</keyword>
<keyword evidence="4" id="KW-1185">Reference proteome</keyword>
<protein>
    <submittedName>
        <fullName evidence="3">Uncharacterized protein</fullName>
    </submittedName>
</protein>
<gene>
    <name evidence="3" type="ORF">ODALV1_LOCUS2309</name>
</gene>
<name>A0ABP1PRE3_9HEXA</name>
<evidence type="ECO:0000256" key="1">
    <source>
        <dbReference type="SAM" id="Phobius"/>
    </source>
</evidence>
<evidence type="ECO:0000313" key="4">
    <source>
        <dbReference type="Proteomes" id="UP001642540"/>
    </source>
</evidence>
<accession>A0ABP1PRE3</accession>
<reference evidence="3 4" key="1">
    <citation type="submission" date="2024-08" db="EMBL/GenBank/DDBJ databases">
        <authorList>
            <person name="Cucini C."/>
            <person name="Frati F."/>
        </authorList>
    </citation>
    <scope>NUCLEOTIDE SEQUENCE [LARGE SCALE GENOMIC DNA]</scope>
</reference>
<feature type="chain" id="PRO_5046693320" evidence="2">
    <location>
        <begin position="25"/>
        <end position="86"/>
    </location>
</feature>